<evidence type="ECO:0000256" key="2">
    <source>
        <dbReference type="ARBA" id="ARBA00022472"/>
    </source>
</evidence>
<dbReference type="SMART" id="SM00733">
    <property type="entry name" value="Mterf"/>
    <property type="match status" value="6"/>
</dbReference>
<dbReference type="PANTHER" id="PTHR13068:SF133">
    <property type="entry name" value="MITOCHONDRIAL TRANSCRIPTION TERMINATION FACTOR FAMILY PROTEIN"/>
    <property type="match status" value="1"/>
</dbReference>
<comment type="caution">
    <text evidence="4">The sequence shown here is derived from an EMBL/GenBank/DDBJ whole genome shotgun (WGS) entry which is preliminary data.</text>
</comment>
<dbReference type="Pfam" id="PF02536">
    <property type="entry name" value="mTERF"/>
    <property type="match status" value="2"/>
</dbReference>
<dbReference type="GO" id="GO:0003676">
    <property type="term" value="F:nucleic acid binding"/>
    <property type="evidence" value="ECO:0007669"/>
    <property type="project" value="InterPro"/>
</dbReference>
<evidence type="ECO:0000313" key="5">
    <source>
        <dbReference type="Proteomes" id="UP000325081"/>
    </source>
</evidence>
<dbReference type="InterPro" id="IPR038538">
    <property type="entry name" value="MTERF_sf"/>
</dbReference>
<reference evidence="5" key="1">
    <citation type="journal article" date="2019" name="Curr. Biol.">
        <title>Genome Sequence of Striga asiatica Provides Insight into the Evolution of Plant Parasitism.</title>
        <authorList>
            <person name="Yoshida S."/>
            <person name="Kim S."/>
            <person name="Wafula E.K."/>
            <person name="Tanskanen J."/>
            <person name="Kim Y.M."/>
            <person name="Honaas L."/>
            <person name="Yang Z."/>
            <person name="Spallek T."/>
            <person name="Conn C.E."/>
            <person name="Ichihashi Y."/>
            <person name="Cheong K."/>
            <person name="Cui S."/>
            <person name="Der J.P."/>
            <person name="Gundlach H."/>
            <person name="Jiao Y."/>
            <person name="Hori C."/>
            <person name="Ishida J.K."/>
            <person name="Kasahara H."/>
            <person name="Kiba T."/>
            <person name="Kim M.S."/>
            <person name="Koo N."/>
            <person name="Laohavisit A."/>
            <person name="Lee Y.H."/>
            <person name="Lumba S."/>
            <person name="McCourt P."/>
            <person name="Mortimer J.C."/>
            <person name="Mutuku J.M."/>
            <person name="Nomura T."/>
            <person name="Sasaki-Sekimoto Y."/>
            <person name="Seto Y."/>
            <person name="Wang Y."/>
            <person name="Wakatake T."/>
            <person name="Sakakibara H."/>
            <person name="Demura T."/>
            <person name="Yamaguchi S."/>
            <person name="Yoneyama K."/>
            <person name="Manabe R.I."/>
            <person name="Nelson D.C."/>
            <person name="Schulman A.H."/>
            <person name="Timko M.P."/>
            <person name="dePamphilis C.W."/>
            <person name="Choi D."/>
            <person name="Shirasu K."/>
        </authorList>
    </citation>
    <scope>NUCLEOTIDE SEQUENCE [LARGE SCALE GENOMIC DNA]</scope>
    <source>
        <strain evidence="5">cv. UVA1</strain>
    </source>
</reference>
<accession>A0A5A7NW87</accession>
<evidence type="ECO:0000256" key="3">
    <source>
        <dbReference type="ARBA" id="ARBA00022946"/>
    </source>
</evidence>
<dbReference type="Gene3D" id="1.25.70.10">
    <property type="entry name" value="Transcription termination factor 3, mitochondrial"/>
    <property type="match status" value="1"/>
</dbReference>
<organism evidence="4 5">
    <name type="scientific">Striga asiatica</name>
    <name type="common">Asiatic witchweed</name>
    <name type="synonym">Buchnera asiatica</name>
    <dbReference type="NCBI Taxonomy" id="4170"/>
    <lineage>
        <taxon>Eukaryota</taxon>
        <taxon>Viridiplantae</taxon>
        <taxon>Streptophyta</taxon>
        <taxon>Embryophyta</taxon>
        <taxon>Tracheophyta</taxon>
        <taxon>Spermatophyta</taxon>
        <taxon>Magnoliopsida</taxon>
        <taxon>eudicotyledons</taxon>
        <taxon>Gunneridae</taxon>
        <taxon>Pentapetalae</taxon>
        <taxon>asterids</taxon>
        <taxon>lamiids</taxon>
        <taxon>Lamiales</taxon>
        <taxon>Orobanchaceae</taxon>
        <taxon>Buchnereae</taxon>
        <taxon>Striga</taxon>
    </lineage>
</organism>
<evidence type="ECO:0000313" key="4">
    <source>
        <dbReference type="EMBL" id="GER24760.1"/>
    </source>
</evidence>
<keyword evidence="5" id="KW-1185">Reference proteome</keyword>
<dbReference type="Proteomes" id="UP000325081">
    <property type="component" value="Unassembled WGS sequence"/>
</dbReference>
<proteinExistence type="inferred from homology"/>
<keyword evidence="2" id="KW-0805">Transcription regulation</keyword>
<keyword evidence="2" id="KW-0806">Transcription termination</keyword>
<dbReference type="AlphaFoldDB" id="A0A5A7NW87"/>
<keyword evidence="3" id="KW-0809">Transit peptide</keyword>
<sequence>MFAILRGKRFRFSPELSILAGRQFWASENAVFSRAFTTGKPPPGVRENDPGKSFTFSYLVSSCGLAPEVAVRASSKLHLKSPENPDAVLNLLREYGFTAADISVMVARWPNVLSACPDRTLLPKLEFFTSIGVPLPILASKLSRNPSVLSYSLKYTLIPSHDILKNLLGSDKLVVQVFKRAPLIFGWCLAGDFSSNLSMLAARGVPSSSLISLVTSQPRVLVASPEKLSSHVDRAIEMGFVVSRDAFLKAIWVFVGFDELTLKRKMEVYRKCGWSESDIRTAFLGQPLCMALSEKKILESMDFLVDKLGWAPGDVARCSWILGYSLEKRMKPRWAVAEVLSEKGLKNAAVTSLLTSRTFGHLSRQSNAGPHLLNWFPDDYFQNLVLYVTSQSSLVELELQAEQYFDESIDGFLFVAIYTLKRDTPSLLMPKKTIY</sequence>
<comment type="similarity">
    <text evidence="1">Belongs to the mTERF family.</text>
</comment>
<protein>
    <submittedName>
        <fullName evidence="4">Mitochondrial transcription termination factorfamily protein</fullName>
    </submittedName>
</protein>
<dbReference type="FunFam" id="1.25.70.10:FF:000001">
    <property type="entry name" value="Mitochondrial transcription termination factor-like"/>
    <property type="match status" value="1"/>
</dbReference>
<keyword evidence="2" id="KW-0804">Transcription</keyword>
<dbReference type="PANTHER" id="PTHR13068">
    <property type="entry name" value="CGI-12 PROTEIN-RELATED"/>
    <property type="match status" value="1"/>
</dbReference>
<gene>
    <name evidence="4" type="ORF">STAS_00316</name>
</gene>
<dbReference type="InterPro" id="IPR003690">
    <property type="entry name" value="MTERF"/>
</dbReference>
<dbReference type="EMBL" id="BKCP01000001">
    <property type="protein sequence ID" value="GER24760.1"/>
    <property type="molecule type" value="Genomic_DNA"/>
</dbReference>
<dbReference type="OrthoDB" id="637682at2759"/>
<name>A0A5A7NW87_STRAF</name>
<dbReference type="GO" id="GO:0006353">
    <property type="term" value="P:DNA-templated transcription termination"/>
    <property type="evidence" value="ECO:0007669"/>
    <property type="project" value="UniProtKB-KW"/>
</dbReference>
<evidence type="ECO:0000256" key="1">
    <source>
        <dbReference type="ARBA" id="ARBA00007692"/>
    </source>
</evidence>